<proteinExistence type="predicted"/>
<evidence type="ECO:0000259" key="3">
    <source>
        <dbReference type="PROSITE" id="PS51186"/>
    </source>
</evidence>
<evidence type="ECO:0000313" key="4">
    <source>
        <dbReference type="EMBL" id="TIC84790.1"/>
    </source>
</evidence>
<reference evidence="4 5" key="1">
    <citation type="submission" date="2019-04" db="EMBL/GenBank/DDBJ databases">
        <title>Crenobacter sp. nov.</title>
        <authorList>
            <person name="Shi S."/>
        </authorList>
    </citation>
    <scope>NUCLEOTIDE SEQUENCE [LARGE SCALE GENOMIC DNA]</scope>
    <source>
        <strain evidence="4 5">GY 70310</strain>
    </source>
</reference>
<dbReference type="PANTHER" id="PTHR10545:SF29">
    <property type="entry name" value="GH14572P-RELATED"/>
    <property type="match status" value="1"/>
</dbReference>
<dbReference type="AlphaFoldDB" id="A0A4T0UZV9"/>
<dbReference type="GO" id="GO:0008080">
    <property type="term" value="F:N-acetyltransferase activity"/>
    <property type="evidence" value="ECO:0007669"/>
    <property type="project" value="TreeGrafter"/>
</dbReference>
<protein>
    <submittedName>
        <fullName evidence="4">GNAT family N-acetyltransferase</fullName>
    </submittedName>
</protein>
<dbReference type="InterPro" id="IPR000182">
    <property type="entry name" value="GNAT_dom"/>
</dbReference>
<dbReference type="Pfam" id="PF00583">
    <property type="entry name" value="Acetyltransf_1"/>
    <property type="match status" value="1"/>
</dbReference>
<name>A0A4T0UZV9_9NEIS</name>
<dbReference type="SUPFAM" id="SSF55729">
    <property type="entry name" value="Acyl-CoA N-acyltransferases (Nat)"/>
    <property type="match status" value="1"/>
</dbReference>
<dbReference type="Gene3D" id="3.40.630.30">
    <property type="match status" value="1"/>
</dbReference>
<dbReference type="PROSITE" id="PS51186">
    <property type="entry name" value="GNAT"/>
    <property type="match status" value="1"/>
</dbReference>
<keyword evidence="5" id="KW-1185">Reference proteome</keyword>
<comment type="caution">
    <text evidence="4">The sequence shown here is derived from an EMBL/GenBank/DDBJ whole genome shotgun (WGS) entry which is preliminary data.</text>
</comment>
<dbReference type="CDD" id="cd04301">
    <property type="entry name" value="NAT_SF"/>
    <property type="match status" value="1"/>
</dbReference>
<dbReference type="EMBL" id="STGJ01000005">
    <property type="protein sequence ID" value="TIC84790.1"/>
    <property type="molecule type" value="Genomic_DNA"/>
</dbReference>
<accession>A0A4T0UZV9</accession>
<evidence type="ECO:0000256" key="1">
    <source>
        <dbReference type="ARBA" id="ARBA00022679"/>
    </source>
</evidence>
<dbReference type="Proteomes" id="UP000308891">
    <property type="component" value="Unassembled WGS sequence"/>
</dbReference>
<gene>
    <name evidence="4" type="ORF">E5K04_06280</name>
</gene>
<feature type="domain" description="N-acetyltransferase" evidence="3">
    <location>
        <begin position="12"/>
        <end position="150"/>
    </location>
</feature>
<dbReference type="PANTHER" id="PTHR10545">
    <property type="entry name" value="DIAMINE N-ACETYLTRANSFERASE"/>
    <property type="match status" value="1"/>
</dbReference>
<dbReference type="InterPro" id="IPR051016">
    <property type="entry name" value="Diverse_Substrate_AcTransf"/>
</dbReference>
<organism evidence="4 5">
    <name type="scientific">Crenobacter intestini</name>
    <dbReference type="NCBI Taxonomy" id="2563443"/>
    <lineage>
        <taxon>Bacteria</taxon>
        <taxon>Pseudomonadati</taxon>
        <taxon>Pseudomonadota</taxon>
        <taxon>Betaproteobacteria</taxon>
        <taxon>Neisseriales</taxon>
        <taxon>Neisseriaceae</taxon>
        <taxon>Crenobacter</taxon>
    </lineage>
</organism>
<keyword evidence="1 4" id="KW-0808">Transferase</keyword>
<sequence>MTVVALQDEAGVLLREDLLARALPVHRQLRPALPEDAAGYRTTMARVFAGGARMFVALDDAGQVQGVALWRIYENTYQGRRLYLDDLVTGEAYRSQGVGKALLAACDAEAARQGCAFFALDSGTWRTDAHRFYFREGFTIQSFHFVRPLG</sequence>
<dbReference type="OrthoDB" id="9805924at2"/>
<evidence type="ECO:0000256" key="2">
    <source>
        <dbReference type="ARBA" id="ARBA00023315"/>
    </source>
</evidence>
<dbReference type="InterPro" id="IPR016181">
    <property type="entry name" value="Acyl_CoA_acyltransferase"/>
</dbReference>
<evidence type="ECO:0000313" key="5">
    <source>
        <dbReference type="Proteomes" id="UP000308891"/>
    </source>
</evidence>
<keyword evidence="2" id="KW-0012">Acyltransferase</keyword>